<organism evidence="2 3">
    <name type="scientific">Halorubrum trueperi</name>
    <dbReference type="NCBI Taxonomy" id="2004704"/>
    <lineage>
        <taxon>Archaea</taxon>
        <taxon>Methanobacteriati</taxon>
        <taxon>Methanobacteriota</taxon>
        <taxon>Stenosarchaea group</taxon>
        <taxon>Halobacteria</taxon>
        <taxon>Halobacteriales</taxon>
        <taxon>Haloferacaceae</taxon>
        <taxon>Halorubrum</taxon>
    </lineage>
</organism>
<evidence type="ECO:0000256" key="1">
    <source>
        <dbReference type="SAM" id="Phobius"/>
    </source>
</evidence>
<dbReference type="RefSeq" id="WP_379763814.1">
    <property type="nucleotide sequence ID" value="NZ_JBHSXI010000001.1"/>
</dbReference>
<dbReference type="Proteomes" id="UP001596333">
    <property type="component" value="Unassembled WGS sequence"/>
</dbReference>
<gene>
    <name evidence="2" type="ORF">ACFQEY_00800</name>
</gene>
<protein>
    <recommendedName>
        <fullName evidence="4">MarR family transcriptional regulator</fullName>
    </recommendedName>
</protein>
<evidence type="ECO:0000313" key="3">
    <source>
        <dbReference type="Proteomes" id="UP001596333"/>
    </source>
</evidence>
<feature type="transmembrane region" description="Helical" evidence="1">
    <location>
        <begin position="107"/>
        <end position="133"/>
    </location>
</feature>
<name>A0ABD5UEA3_9EURY</name>
<evidence type="ECO:0000313" key="2">
    <source>
        <dbReference type="EMBL" id="MFC6887596.1"/>
    </source>
</evidence>
<keyword evidence="1" id="KW-0812">Transmembrane</keyword>
<comment type="caution">
    <text evidence="2">The sequence shown here is derived from an EMBL/GenBank/DDBJ whole genome shotgun (WGS) entry which is preliminary data.</text>
</comment>
<keyword evidence="3" id="KW-1185">Reference proteome</keyword>
<evidence type="ECO:0008006" key="4">
    <source>
        <dbReference type="Google" id="ProtNLM"/>
    </source>
</evidence>
<dbReference type="EMBL" id="JBHSXI010000001">
    <property type="protein sequence ID" value="MFC6887596.1"/>
    <property type="molecule type" value="Genomic_DNA"/>
</dbReference>
<dbReference type="AlphaFoldDB" id="A0ABD5UEA3"/>
<proteinExistence type="predicted"/>
<sequence>MEDPDWAKILNYLYKENSEIHLSTSEEYDVSDEIEHPSIEEVPEKTGLNLGEIRDILNKMSTMGIVDCEPGHIEISGTKTRHLIYTLNKEGFNVAHDREQKKSSQEINLSLVILTWILAGAASIQAVTAIVSLQGFDQKFMTVFSVVLLLVVYIGIQQTAN</sequence>
<reference evidence="2 3" key="1">
    <citation type="journal article" date="2019" name="Int. J. Syst. Evol. Microbiol.">
        <title>The Global Catalogue of Microorganisms (GCM) 10K type strain sequencing project: providing services to taxonomists for standard genome sequencing and annotation.</title>
        <authorList>
            <consortium name="The Broad Institute Genomics Platform"/>
            <consortium name="The Broad Institute Genome Sequencing Center for Infectious Disease"/>
            <person name="Wu L."/>
            <person name="Ma J."/>
        </authorList>
    </citation>
    <scope>NUCLEOTIDE SEQUENCE [LARGE SCALE GENOMIC DNA]</scope>
    <source>
        <strain evidence="2 3">Y73</strain>
    </source>
</reference>
<keyword evidence="1" id="KW-0472">Membrane</keyword>
<keyword evidence="1" id="KW-1133">Transmembrane helix</keyword>
<accession>A0ABD5UEA3</accession>
<feature type="transmembrane region" description="Helical" evidence="1">
    <location>
        <begin position="139"/>
        <end position="156"/>
    </location>
</feature>